<name>A0A8H6I0Q7_9AGAR</name>
<reference evidence="3 4" key="1">
    <citation type="submission" date="2020-07" db="EMBL/GenBank/DDBJ databases">
        <title>Comparative genomics of pyrophilous fungi reveals a link between fire events and developmental genes.</title>
        <authorList>
            <consortium name="DOE Joint Genome Institute"/>
            <person name="Steindorff A.S."/>
            <person name="Carver A."/>
            <person name="Calhoun S."/>
            <person name="Stillman K."/>
            <person name="Liu H."/>
            <person name="Lipzen A."/>
            <person name="Pangilinan J."/>
            <person name="Labutti K."/>
            <person name="Bruns T.D."/>
            <person name="Grigoriev I.V."/>
        </authorList>
    </citation>
    <scope>NUCLEOTIDE SEQUENCE [LARGE SCALE GENOMIC DNA]</scope>
    <source>
        <strain evidence="3 4">CBS 144469</strain>
    </source>
</reference>
<dbReference type="EMBL" id="JACGCI010000028">
    <property type="protein sequence ID" value="KAF6755802.1"/>
    <property type="molecule type" value="Genomic_DNA"/>
</dbReference>
<dbReference type="AlphaFoldDB" id="A0A8H6I0Q7"/>
<evidence type="ECO:0000256" key="1">
    <source>
        <dbReference type="ARBA" id="ARBA00022737"/>
    </source>
</evidence>
<dbReference type="InterPro" id="IPR027417">
    <property type="entry name" value="P-loop_NTPase"/>
</dbReference>
<keyword evidence="1" id="KW-0677">Repeat</keyword>
<dbReference type="PANTHER" id="PTHR10039">
    <property type="entry name" value="AMELOGENIN"/>
    <property type="match status" value="1"/>
</dbReference>
<dbReference type="Pfam" id="PF24883">
    <property type="entry name" value="NPHP3_N"/>
    <property type="match status" value="1"/>
</dbReference>
<gene>
    <name evidence="3" type="ORF">DFP72DRAFT_895249</name>
</gene>
<dbReference type="Gene3D" id="3.40.50.300">
    <property type="entry name" value="P-loop containing nucleotide triphosphate hydrolases"/>
    <property type="match status" value="1"/>
</dbReference>
<organism evidence="3 4">
    <name type="scientific">Ephemerocybe angulata</name>
    <dbReference type="NCBI Taxonomy" id="980116"/>
    <lineage>
        <taxon>Eukaryota</taxon>
        <taxon>Fungi</taxon>
        <taxon>Dikarya</taxon>
        <taxon>Basidiomycota</taxon>
        <taxon>Agaricomycotina</taxon>
        <taxon>Agaricomycetes</taxon>
        <taxon>Agaricomycetidae</taxon>
        <taxon>Agaricales</taxon>
        <taxon>Agaricineae</taxon>
        <taxon>Psathyrellaceae</taxon>
        <taxon>Ephemerocybe</taxon>
    </lineage>
</organism>
<evidence type="ECO:0000313" key="3">
    <source>
        <dbReference type="EMBL" id="KAF6755802.1"/>
    </source>
</evidence>
<evidence type="ECO:0000313" key="4">
    <source>
        <dbReference type="Proteomes" id="UP000521943"/>
    </source>
</evidence>
<dbReference type="InterPro" id="IPR056884">
    <property type="entry name" value="NPHP3-like_N"/>
</dbReference>
<feature type="domain" description="Nephrocystin 3-like N-terminal" evidence="2">
    <location>
        <begin position="83"/>
        <end position="218"/>
    </location>
</feature>
<proteinExistence type="predicted"/>
<dbReference type="SUPFAM" id="SSF52540">
    <property type="entry name" value="P-loop containing nucleoside triphosphate hydrolases"/>
    <property type="match status" value="1"/>
</dbReference>
<evidence type="ECO:0000259" key="2">
    <source>
        <dbReference type="Pfam" id="PF24883"/>
    </source>
</evidence>
<comment type="caution">
    <text evidence="3">The sequence shown here is derived from an EMBL/GenBank/DDBJ whole genome shotgun (WGS) entry which is preliminary data.</text>
</comment>
<protein>
    <recommendedName>
        <fullName evidence="2">Nephrocystin 3-like N-terminal domain-containing protein</fullName>
    </recommendedName>
</protein>
<accession>A0A8H6I0Q7</accession>
<dbReference type="OrthoDB" id="4760524at2759"/>
<dbReference type="PANTHER" id="PTHR10039:SF14">
    <property type="entry name" value="NACHT DOMAIN-CONTAINING PROTEIN"/>
    <property type="match status" value="1"/>
</dbReference>
<sequence length="590" mass="66981">MAEQPAAPQGSHMFNNAQNFTLENCTMIAVSQDSKSASLGSELYSMGMKELGAHISDAAPHNSSERGDAPKCHKDTRKAIQSRILNWIESDAPDERPVIWLTGPAGTGKTAILQTLSEKCEGNETLAASFFFSYRAPKTRNKKYLIPTLAYQLAQNVPNMGPAVTKAIAQDPKVFSKNIRSQMEILILRPLVEATKGGRLRPKCRVIIIDALDECDPEITKGKCDSASNRIAKEEDHRQILKVLWSAAIIPSFPFRIMIGSRPEPAIRLFFTEQPLRNAWHIALDEQCGNPNADIATLLRYKLLEIGKKFGIAAGTQGWDSEDVIQALVSRASGQFIYVATILRWIEEAERKNPFLHLDELYARVISSSRDPSGSVVWLRIIHFLSLTSNLPASFVDRFLESKPGDVERIVGTLHSVLCVPSSEDRDSKRYRFYHLSFPEFLASSSRSKELYVPDELWVNHFVLRYLSFFKEATLAENTEEMEKCASIQVPDLTCIALCEQVKKVMLVHDIPSWVKHTVNQKERRCSSWNLATFYDWVHCRCRWYAPCNKLCRRWHRAMSEACRQSGWSAPTKLFVLHRGRYTDRFHQKS</sequence>
<keyword evidence="4" id="KW-1185">Reference proteome</keyword>
<dbReference type="Proteomes" id="UP000521943">
    <property type="component" value="Unassembled WGS sequence"/>
</dbReference>